<keyword evidence="2" id="KW-1185">Reference proteome</keyword>
<reference evidence="1" key="1">
    <citation type="submission" date="2021-06" db="EMBL/GenBank/DDBJ databases">
        <title>An adapted protocol for Saccharibacteria cultivation: two new species join this phylum of Candidate Phyla Radiations.</title>
        <authorList>
            <person name="Ibrahim A."/>
            <person name="Maatouk M."/>
            <person name="Zgheib R."/>
            <person name="Haddad G."/>
            <person name="Bou Khalil J."/>
            <person name="Raoult D."/>
            <person name="Bittar F."/>
        </authorList>
    </citation>
    <scope>NUCLEOTIDE SEQUENCE</scope>
    <source>
        <strain evidence="1">IHU1</strain>
    </source>
</reference>
<name>A0A8F1MCM3_9BACT</name>
<dbReference type="KEGG" id="mnd:KOY48_02280"/>
<proteinExistence type="predicted"/>
<accession>A0A8F1MCM3</accession>
<evidence type="ECO:0000313" key="1">
    <source>
        <dbReference type="EMBL" id="QWQ32645.1"/>
    </source>
</evidence>
<gene>
    <name evidence="1" type="ORF">KOY48_02280</name>
</gene>
<organism evidence="1 2">
    <name type="scientific">Candidatus Minimicrobia naudis</name>
    <dbReference type="NCBI Taxonomy" id="2841263"/>
    <lineage>
        <taxon>Bacteria</taxon>
        <taxon>Candidatus Saccharimonadota</taxon>
        <taxon>Candidatus Saccharimonadota incertae sedis</taxon>
        <taxon>Candidatus Minimicrobia</taxon>
    </lineage>
</organism>
<dbReference type="EMBL" id="CP076460">
    <property type="protein sequence ID" value="QWQ32645.1"/>
    <property type="molecule type" value="Genomic_DNA"/>
</dbReference>
<evidence type="ECO:0000313" key="2">
    <source>
        <dbReference type="Proteomes" id="UP000679129"/>
    </source>
</evidence>
<sequence>MTIRDSDMASFAALIAHETSGGNITGRAILAEADPAKKYENSGSYGVFVGA</sequence>
<protein>
    <submittedName>
        <fullName evidence="1">Uncharacterized protein</fullName>
    </submittedName>
</protein>
<dbReference type="Proteomes" id="UP000679129">
    <property type="component" value="Chromosome"/>
</dbReference>
<dbReference type="AlphaFoldDB" id="A0A8F1MCM3"/>